<evidence type="ECO:0000259" key="5">
    <source>
        <dbReference type="Pfam" id="PF25553"/>
    </source>
</evidence>
<dbReference type="EMBL" id="JAGGNH010000007">
    <property type="protein sequence ID" value="KAJ0967687.1"/>
    <property type="molecule type" value="Genomic_DNA"/>
</dbReference>
<accession>A0A9D5C6R0</accession>
<evidence type="ECO:0000313" key="6">
    <source>
        <dbReference type="EMBL" id="KAJ0967687.1"/>
    </source>
</evidence>
<keyword evidence="7" id="KW-1185">Reference proteome</keyword>
<evidence type="ECO:0000256" key="2">
    <source>
        <dbReference type="ARBA" id="ARBA00004906"/>
    </source>
</evidence>
<dbReference type="InterPro" id="IPR011333">
    <property type="entry name" value="SKP1/BTB/POZ_sf"/>
</dbReference>
<dbReference type="Pfam" id="PF25553">
    <property type="entry name" value="BTB-POZ_ANK-like"/>
    <property type="match status" value="1"/>
</dbReference>
<organism evidence="6 7">
    <name type="scientific">Dioscorea zingiberensis</name>
    <dbReference type="NCBI Taxonomy" id="325984"/>
    <lineage>
        <taxon>Eukaryota</taxon>
        <taxon>Viridiplantae</taxon>
        <taxon>Streptophyta</taxon>
        <taxon>Embryophyta</taxon>
        <taxon>Tracheophyta</taxon>
        <taxon>Spermatophyta</taxon>
        <taxon>Magnoliopsida</taxon>
        <taxon>Liliopsida</taxon>
        <taxon>Dioscoreales</taxon>
        <taxon>Dioscoreaceae</taxon>
        <taxon>Dioscorea</taxon>
    </lineage>
</organism>
<sequence>MADYKVRKVEPGQTKFRNVPIAVTPEGFWCCPSQAVFQKTLKNQNHQTKHKPENPPATSKSSSQKTSSPSSPEKRVLPSPSRSRVSSEDQKCLTSNTSASNPPPMASEGTPKPNGENQQRKISVGFGLSETSDLKVNLSGKEGIIVRMSVHSNILSEKSKFFADKLSRQSPVPCIEMDDCEDVEIYVETVGLMYCKEMRQRLMKQSVPRVLRIFKVAESLCFSACIKSCLEYLEAVPWVGEEEEHVISSVRNIQCDTYGINSIMKRVSSDISNPPNATLSCIMEMVLKSNDERGRREMKSLMLKLLKENSLLTNGSVDICVETLYDSCQSCLNSLLASFRQAAEPGFLDNKSLGCKDPVMQQIALEADNLLWLLEILADRRVADEFALMWATQGELAKLHPRLPTVSRHLVSCITARLFVGIGKGEMLPSKNTRQLLLHVWLQPLIDDYNWLQHGCRSFDRKVVEEGIGRTILTLPLDDQQSILLAWLGSFLKVGDSCPNLQRAFEVWWRRTFIRPFMEQQGPKMRLDRN</sequence>
<feature type="domain" description="At3g05675-like ankyrin-like" evidence="5">
    <location>
        <begin position="282"/>
        <end position="515"/>
    </location>
</feature>
<dbReference type="InterPro" id="IPR038920">
    <property type="entry name" value="At3g05675-like"/>
</dbReference>
<evidence type="ECO:0000313" key="7">
    <source>
        <dbReference type="Proteomes" id="UP001085076"/>
    </source>
</evidence>
<dbReference type="OrthoDB" id="1855062at2759"/>
<keyword evidence="3" id="KW-0833">Ubl conjugation pathway</keyword>
<evidence type="ECO:0000256" key="4">
    <source>
        <dbReference type="SAM" id="MobiDB-lite"/>
    </source>
</evidence>
<feature type="region of interest" description="Disordered" evidence="4">
    <location>
        <begin position="42"/>
        <end position="119"/>
    </location>
</feature>
<name>A0A9D5C6R0_9LILI</name>
<dbReference type="PANTHER" id="PTHR31060">
    <property type="entry name" value="OSJNBA0011J08.25 PROTEIN-RELATED"/>
    <property type="match status" value="1"/>
</dbReference>
<dbReference type="AlphaFoldDB" id="A0A9D5C6R0"/>
<gene>
    <name evidence="6" type="ORF">J5N97_024604</name>
</gene>
<reference evidence="6" key="2">
    <citation type="journal article" date="2022" name="Hortic Res">
        <title>The genome of Dioscorea zingiberensis sheds light on the biosynthesis, origin and evolution of the medicinally important diosgenin saponins.</title>
        <authorList>
            <person name="Li Y."/>
            <person name="Tan C."/>
            <person name="Li Z."/>
            <person name="Guo J."/>
            <person name="Li S."/>
            <person name="Chen X."/>
            <person name="Wang C."/>
            <person name="Dai X."/>
            <person name="Yang H."/>
            <person name="Song W."/>
            <person name="Hou L."/>
            <person name="Xu J."/>
            <person name="Tong Z."/>
            <person name="Xu A."/>
            <person name="Yuan X."/>
            <person name="Wang W."/>
            <person name="Yang Q."/>
            <person name="Chen L."/>
            <person name="Sun Z."/>
            <person name="Wang K."/>
            <person name="Pan B."/>
            <person name="Chen J."/>
            <person name="Bao Y."/>
            <person name="Liu F."/>
            <person name="Qi X."/>
            <person name="Gang D.R."/>
            <person name="Wen J."/>
            <person name="Li J."/>
        </authorList>
    </citation>
    <scope>NUCLEOTIDE SEQUENCE</scope>
    <source>
        <strain evidence="6">Dzin_1.0</strain>
    </source>
</reference>
<dbReference type="Gene3D" id="3.30.710.10">
    <property type="entry name" value="Potassium Channel Kv1.1, Chain A"/>
    <property type="match status" value="1"/>
</dbReference>
<comment type="caution">
    <text evidence="6">The sequence shown here is derived from an EMBL/GenBank/DDBJ whole genome shotgun (WGS) entry which is preliminary data.</text>
</comment>
<dbReference type="InterPro" id="IPR058039">
    <property type="entry name" value="At3g05675-like_ankyrin"/>
</dbReference>
<evidence type="ECO:0000256" key="3">
    <source>
        <dbReference type="ARBA" id="ARBA00022786"/>
    </source>
</evidence>
<feature type="compositionally biased region" description="Low complexity" evidence="4">
    <location>
        <begin position="58"/>
        <end position="84"/>
    </location>
</feature>
<comment type="pathway">
    <text evidence="2">Protein modification; protein ubiquitination.</text>
</comment>
<comment type="function">
    <text evidence="1">May act as a substrate-specific adapter of an E3 ubiquitin-protein ligase complex (CUL3-RBX1-BTB) which mediates the ubiquitination and subsequent proteasomal degradation of target proteins.</text>
</comment>
<dbReference type="PANTHER" id="PTHR31060:SF5">
    <property type="entry name" value="PRLI-INTERACTING FACTOR G, PUTATIVE, EXPRESSED-RELATED"/>
    <property type="match status" value="1"/>
</dbReference>
<reference evidence="6" key="1">
    <citation type="submission" date="2021-03" db="EMBL/GenBank/DDBJ databases">
        <authorList>
            <person name="Li Z."/>
            <person name="Yang C."/>
        </authorList>
    </citation>
    <scope>NUCLEOTIDE SEQUENCE</scope>
    <source>
        <strain evidence="6">Dzin_1.0</strain>
        <tissue evidence="6">Leaf</tissue>
    </source>
</reference>
<proteinExistence type="predicted"/>
<evidence type="ECO:0000256" key="1">
    <source>
        <dbReference type="ARBA" id="ARBA00002668"/>
    </source>
</evidence>
<protein>
    <recommendedName>
        <fullName evidence="5">At3g05675-like ankyrin-like domain-containing protein</fullName>
    </recommendedName>
</protein>
<dbReference type="Proteomes" id="UP001085076">
    <property type="component" value="Miscellaneous, Linkage group lg07"/>
</dbReference>